<dbReference type="Gene3D" id="2.130.10.120">
    <property type="entry name" value="Prolyl oligopeptidase, N-terminal domain"/>
    <property type="match status" value="1"/>
</dbReference>
<dbReference type="SUPFAM" id="SSF50993">
    <property type="entry name" value="Peptidase/esterase 'gauge' domain"/>
    <property type="match status" value="1"/>
</dbReference>
<dbReference type="EMBL" id="PNBA02000018">
    <property type="protein sequence ID" value="KAG6392278.1"/>
    <property type="molecule type" value="Genomic_DNA"/>
</dbReference>
<gene>
    <name evidence="2" type="ORF">SASPL_146492</name>
</gene>
<name>A0A8X8Z5M1_SALSN</name>
<dbReference type="Proteomes" id="UP000298416">
    <property type="component" value="Unassembled WGS sequence"/>
</dbReference>
<proteinExistence type="predicted"/>
<sequence>MPASENAWDRREEGPYSHLQRLDHGRLVQPRFDHYLGRQPTEWDNPAHRLENRSGRHMSAWDNAWGRHDGAGYSNTPRYDQFRQEHAHYEKMKAPHFDGSDEAVDWDPWGNRFPDHQIQNGHKSWEPQEQRQPVSLPIADGGFSKEEDQDYRELLSVRDSFRYTEGVKVVDVSEDAPAVADENNVASRTVLYVQDSLEGKPEVLLHSNTLRDDGTVALSENAVSEDGKYLAYGNSSSGSDWVTIKVIKIDYRTTEPDVVSWVKFSGISWTHDGKGFFNSRYPAPKEGENLDAGTETLSNLNQEVYYHFLGTNQSEDILCWRDHDNPKHSHSASVTEDGKYVLLYIGESCDPVNKVYYCDLSLLSKELEGCRGTKELLPFIRLVDNFDASYHYVANDETDLIFLTSKKPPRYKLVRVDLTEPNSWTVVLQEDKKDVLDSASAVTCCTIYHLTLELYLKFLLDAKTAESLLDLQAS</sequence>
<dbReference type="FunFam" id="2.130.10.120:FF:000001">
    <property type="entry name" value="Prolyl endopeptidase"/>
    <property type="match status" value="1"/>
</dbReference>
<dbReference type="GO" id="GO:0005829">
    <property type="term" value="C:cytosol"/>
    <property type="evidence" value="ECO:0007669"/>
    <property type="project" value="TreeGrafter"/>
</dbReference>
<comment type="caution">
    <text evidence="2">The sequence shown here is derived from an EMBL/GenBank/DDBJ whole genome shotgun (WGS) entry which is preliminary data.</text>
</comment>
<dbReference type="PANTHER" id="PTHR42881:SF2">
    <property type="entry name" value="PROLYL ENDOPEPTIDASE"/>
    <property type="match status" value="1"/>
</dbReference>
<dbReference type="AlphaFoldDB" id="A0A8X8Z5M1"/>
<evidence type="ECO:0000313" key="2">
    <source>
        <dbReference type="EMBL" id="KAG6392278.1"/>
    </source>
</evidence>
<protein>
    <recommendedName>
        <fullName evidence="1">Peptidase S9A N-terminal domain-containing protein</fullName>
    </recommendedName>
</protein>
<dbReference type="InterPro" id="IPR051167">
    <property type="entry name" value="Prolyl_oligopep/macrocyclase"/>
</dbReference>
<reference evidence="2" key="2">
    <citation type="submission" date="2020-08" db="EMBL/GenBank/DDBJ databases">
        <title>Plant Genome Project.</title>
        <authorList>
            <person name="Zhang R.-G."/>
        </authorList>
    </citation>
    <scope>NUCLEOTIDE SEQUENCE</scope>
    <source>
        <strain evidence="2">Huo1</strain>
        <tissue evidence="2">Leaf</tissue>
    </source>
</reference>
<evidence type="ECO:0000259" key="1">
    <source>
        <dbReference type="Pfam" id="PF02897"/>
    </source>
</evidence>
<keyword evidence="3" id="KW-1185">Reference proteome</keyword>
<dbReference type="InterPro" id="IPR023302">
    <property type="entry name" value="Pept_S9A_N"/>
</dbReference>
<dbReference type="GO" id="GO:0070012">
    <property type="term" value="F:oligopeptidase activity"/>
    <property type="evidence" value="ECO:0007669"/>
    <property type="project" value="TreeGrafter"/>
</dbReference>
<evidence type="ECO:0000313" key="3">
    <source>
        <dbReference type="Proteomes" id="UP000298416"/>
    </source>
</evidence>
<organism evidence="2">
    <name type="scientific">Salvia splendens</name>
    <name type="common">Scarlet sage</name>
    <dbReference type="NCBI Taxonomy" id="180675"/>
    <lineage>
        <taxon>Eukaryota</taxon>
        <taxon>Viridiplantae</taxon>
        <taxon>Streptophyta</taxon>
        <taxon>Embryophyta</taxon>
        <taxon>Tracheophyta</taxon>
        <taxon>Spermatophyta</taxon>
        <taxon>Magnoliopsida</taxon>
        <taxon>eudicotyledons</taxon>
        <taxon>Gunneridae</taxon>
        <taxon>Pentapetalae</taxon>
        <taxon>asterids</taxon>
        <taxon>lamiids</taxon>
        <taxon>Lamiales</taxon>
        <taxon>Lamiaceae</taxon>
        <taxon>Nepetoideae</taxon>
        <taxon>Mentheae</taxon>
        <taxon>Salviinae</taxon>
        <taxon>Salvia</taxon>
        <taxon>Salvia subgen. Calosphace</taxon>
        <taxon>core Calosphace</taxon>
    </lineage>
</organism>
<dbReference type="PANTHER" id="PTHR42881">
    <property type="entry name" value="PROLYL ENDOPEPTIDASE"/>
    <property type="match status" value="1"/>
</dbReference>
<dbReference type="GO" id="GO:0004252">
    <property type="term" value="F:serine-type endopeptidase activity"/>
    <property type="evidence" value="ECO:0007669"/>
    <property type="project" value="InterPro"/>
</dbReference>
<dbReference type="Pfam" id="PF02897">
    <property type="entry name" value="Peptidase_S9_N"/>
    <property type="match status" value="1"/>
</dbReference>
<feature type="domain" description="Peptidase S9A N-terminal" evidence="1">
    <location>
        <begin position="187"/>
        <end position="440"/>
    </location>
</feature>
<accession>A0A8X8Z5M1</accession>
<reference evidence="2" key="1">
    <citation type="submission" date="2018-01" db="EMBL/GenBank/DDBJ databases">
        <authorList>
            <person name="Mao J.F."/>
        </authorList>
    </citation>
    <scope>NUCLEOTIDE SEQUENCE</scope>
    <source>
        <strain evidence="2">Huo1</strain>
        <tissue evidence="2">Leaf</tissue>
    </source>
</reference>